<keyword evidence="1" id="KW-0812">Transmembrane</keyword>
<feature type="transmembrane region" description="Helical" evidence="1">
    <location>
        <begin position="270"/>
        <end position="288"/>
    </location>
</feature>
<feature type="transmembrane region" description="Helical" evidence="1">
    <location>
        <begin position="80"/>
        <end position="101"/>
    </location>
</feature>
<name>A0A6A7K8S6_9FIRM</name>
<organism evidence="3 4">
    <name type="scientific">Alkalibaculum sporogenes</name>
    <dbReference type="NCBI Taxonomy" id="2655001"/>
    <lineage>
        <taxon>Bacteria</taxon>
        <taxon>Bacillati</taxon>
        <taxon>Bacillota</taxon>
        <taxon>Clostridia</taxon>
        <taxon>Eubacteriales</taxon>
        <taxon>Eubacteriaceae</taxon>
        <taxon>Alkalibaculum</taxon>
    </lineage>
</organism>
<proteinExistence type="predicted"/>
<dbReference type="InterPro" id="IPR027383">
    <property type="entry name" value="Znf_put"/>
</dbReference>
<feature type="domain" description="Putative zinc-finger" evidence="2">
    <location>
        <begin position="8"/>
        <end position="41"/>
    </location>
</feature>
<dbReference type="Pfam" id="PF13490">
    <property type="entry name" value="zf-HC2"/>
    <property type="match status" value="1"/>
</dbReference>
<accession>A0A6A7K8S6</accession>
<comment type="caution">
    <text evidence="3">The sequence shown here is derived from an EMBL/GenBank/DDBJ whole genome shotgun (WGS) entry which is preliminary data.</text>
</comment>
<feature type="transmembrane region" description="Helical" evidence="1">
    <location>
        <begin position="210"/>
        <end position="229"/>
    </location>
</feature>
<evidence type="ECO:0000256" key="1">
    <source>
        <dbReference type="SAM" id="Phobius"/>
    </source>
</evidence>
<dbReference type="EMBL" id="WHNX01000011">
    <property type="protein sequence ID" value="MPW25802.1"/>
    <property type="molecule type" value="Genomic_DNA"/>
</dbReference>
<keyword evidence="1" id="KW-1133">Transmembrane helix</keyword>
<dbReference type="Proteomes" id="UP000440004">
    <property type="component" value="Unassembled WGS sequence"/>
</dbReference>
<gene>
    <name evidence="3" type="ORF">GC105_08365</name>
</gene>
<dbReference type="AlphaFoldDB" id="A0A6A7K8S6"/>
<sequence>MIVNKINCNIVKDILPLYADNIVSEDTKKLVEEHLLSCNDCKKELSLLKSDLETPTVVITEKDDIEFLKKIGLDIKKKRVFNAILSATISAIVVILSFAYLTAPEYIPYTQSSEIITVDENNNSVTLSFVGEYELTQSEQGIYNISIYNTAWNEIIDATRSQTITVNPNNEEVSTIYYVSNGGEEDKVIYGKNLISNGGVITLPRLFLNYYITLGMLITFVLVVFFLIFRKKEKVKAIIVKILFVPVSYFVSHVMITGFNATSYSATRDFYLILLLVIPIYSLFYILYKKKHSKFRH</sequence>
<protein>
    <recommendedName>
        <fullName evidence="2">Putative zinc-finger domain-containing protein</fullName>
    </recommendedName>
</protein>
<reference evidence="3 4" key="1">
    <citation type="submission" date="2019-10" db="EMBL/GenBank/DDBJ databases">
        <title>Alkalibaculum tamaniensis sp.nov., a new alkaliphilic acetogen, isolated on methoxylated aromatics from a mud volcano.</title>
        <authorList>
            <person name="Khomyakova M.A."/>
            <person name="Merkel A.Y."/>
            <person name="Bonch-Osmolovskaya E.A."/>
            <person name="Slobodkin A.I."/>
        </authorList>
    </citation>
    <scope>NUCLEOTIDE SEQUENCE [LARGE SCALE GENOMIC DNA]</scope>
    <source>
        <strain evidence="3 4">M08DMB</strain>
    </source>
</reference>
<evidence type="ECO:0000259" key="2">
    <source>
        <dbReference type="Pfam" id="PF13490"/>
    </source>
</evidence>
<evidence type="ECO:0000313" key="3">
    <source>
        <dbReference type="EMBL" id="MPW25802.1"/>
    </source>
</evidence>
<keyword evidence="1" id="KW-0472">Membrane</keyword>
<keyword evidence="4" id="KW-1185">Reference proteome</keyword>
<evidence type="ECO:0000313" key="4">
    <source>
        <dbReference type="Proteomes" id="UP000440004"/>
    </source>
</evidence>
<feature type="transmembrane region" description="Helical" evidence="1">
    <location>
        <begin position="238"/>
        <end position="258"/>
    </location>
</feature>